<dbReference type="AlphaFoldDB" id="A0A7R7VL48"/>
<evidence type="ECO:0000313" key="2">
    <source>
        <dbReference type="Proteomes" id="UP000637239"/>
    </source>
</evidence>
<reference evidence="1" key="2">
    <citation type="submission" date="2021-02" db="EMBL/GenBank/DDBJ databases">
        <title>Aspergillus chevalieri M1 genome sequence.</title>
        <authorList>
            <person name="Kadooka C."/>
            <person name="Mori K."/>
            <person name="Futagami T."/>
        </authorList>
    </citation>
    <scope>NUCLEOTIDE SEQUENCE</scope>
    <source>
        <strain evidence="1">M1</strain>
    </source>
</reference>
<sequence length="105" mass="12066">MHIPGQGHPVDNKAFVQYRIHTVFETQPDCPLQPTQSICFCTSWLSVFLQKDSFPRVSEIDNPKRGNPAKREEILIEVQTEALENNAQQENRYIKDARLSRSPGK</sequence>
<name>A0A7R7VL48_ASPCH</name>
<gene>
    <name evidence="1" type="ORF">ACHE_30439S</name>
</gene>
<dbReference type="EMBL" id="AP024418">
    <property type="protein sequence ID" value="BCR86452.1"/>
    <property type="molecule type" value="Genomic_DNA"/>
</dbReference>
<organism evidence="1 2">
    <name type="scientific">Aspergillus chevalieri</name>
    <name type="common">Eurotium chevalieri</name>
    <dbReference type="NCBI Taxonomy" id="182096"/>
    <lineage>
        <taxon>Eukaryota</taxon>
        <taxon>Fungi</taxon>
        <taxon>Dikarya</taxon>
        <taxon>Ascomycota</taxon>
        <taxon>Pezizomycotina</taxon>
        <taxon>Eurotiomycetes</taxon>
        <taxon>Eurotiomycetidae</taxon>
        <taxon>Eurotiales</taxon>
        <taxon>Aspergillaceae</taxon>
        <taxon>Aspergillus</taxon>
        <taxon>Aspergillus subgen. Aspergillus</taxon>
    </lineage>
</organism>
<dbReference type="RefSeq" id="XP_043134974.1">
    <property type="nucleotide sequence ID" value="XM_043277057.1"/>
</dbReference>
<proteinExistence type="predicted"/>
<reference evidence="1" key="1">
    <citation type="submission" date="2021-01" db="EMBL/GenBank/DDBJ databases">
        <authorList>
            <consortium name="Aspergillus chevalieri M1 genome sequencing consortium"/>
            <person name="Kazuki M."/>
            <person name="Futagami T."/>
        </authorList>
    </citation>
    <scope>NUCLEOTIDE SEQUENCE</scope>
    <source>
        <strain evidence="1">M1</strain>
    </source>
</reference>
<accession>A0A7R7VL48</accession>
<dbReference type="GeneID" id="66980811"/>
<evidence type="ECO:0000313" key="1">
    <source>
        <dbReference type="EMBL" id="BCR86452.1"/>
    </source>
</evidence>
<keyword evidence="2" id="KW-1185">Reference proteome</keyword>
<protein>
    <submittedName>
        <fullName evidence="1">Uncharacterized protein</fullName>
    </submittedName>
</protein>
<dbReference type="Proteomes" id="UP000637239">
    <property type="component" value="Chromosome 3"/>
</dbReference>
<dbReference type="KEGG" id="ache:ACHE_30439S"/>